<feature type="transmembrane region" description="Helical" evidence="1">
    <location>
        <begin position="165"/>
        <end position="183"/>
    </location>
</feature>
<keyword evidence="1" id="KW-0812">Transmembrane</keyword>
<keyword evidence="1" id="KW-1133">Transmembrane helix</keyword>
<dbReference type="RefSeq" id="WP_019597226.1">
    <property type="nucleotide sequence ID" value="NZ_FNQC01000003.1"/>
</dbReference>
<dbReference type="EMBL" id="FNQC01000003">
    <property type="protein sequence ID" value="SDY88733.1"/>
    <property type="molecule type" value="Genomic_DNA"/>
</dbReference>
<feature type="transmembrane region" description="Helical" evidence="1">
    <location>
        <begin position="21"/>
        <end position="38"/>
    </location>
</feature>
<comment type="caution">
    <text evidence="2">The sequence shown here is derived from an EMBL/GenBank/DDBJ whole genome shotgun (WGS) entry which is preliminary data.</text>
</comment>
<feature type="transmembrane region" description="Helical" evidence="1">
    <location>
        <begin position="103"/>
        <end position="126"/>
    </location>
</feature>
<protein>
    <recommendedName>
        <fullName evidence="4">Sulfate ABC transporter permease</fullName>
    </recommendedName>
</protein>
<feature type="transmembrane region" description="Helical" evidence="1">
    <location>
        <begin position="190"/>
        <end position="212"/>
    </location>
</feature>
<gene>
    <name evidence="2" type="ORF">SAMN05444412_103276</name>
</gene>
<evidence type="ECO:0000313" key="2">
    <source>
        <dbReference type="EMBL" id="SDY88733.1"/>
    </source>
</evidence>
<keyword evidence="1" id="KW-0472">Membrane</keyword>
<evidence type="ECO:0000256" key="1">
    <source>
        <dbReference type="SAM" id="Phobius"/>
    </source>
</evidence>
<feature type="transmembrane region" description="Helical" evidence="1">
    <location>
        <begin position="58"/>
        <end position="91"/>
    </location>
</feature>
<proteinExistence type="predicted"/>
<name>A0A1H3NJ02_9BACT</name>
<organism evidence="2 3">
    <name type="scientific">Rhodonellum ikkaensis</name>
    <dbReference type="NCBI Taxonomy" id="336829"/>
    <lineage>
        <taxon>Bacteria</taxon>
        <taxon>Pseudomonadati</taxon>
        <taxon>Bacteroidota</taxon>
        <taxon>Cytophagia</taxon>
        <taxon>Cytophagales</taxon>
        <taxon>Cytophagaceae</taxon>
        <taxon>Rhodonellum</taxon>
    </lineage>
</organism>
<evidence type="ECO:0000313" key="3">
    <source>
        <dbReference type="Proteomes" id="UP000199663"/>
    </source>
</evidence>
<evidence type="ECO:0008006" key="4">
    <source>
        <dbReference type="Google" id="ProtNLM"/>
    </source>
</evidence>
<sequence>MVKVRSQIGQRIEESINFDKRIFFILLLLLFYAIRFLTNDVLVKSIPGYEQLQEDGSLSIFFIFNALNYLWTPFALLWKFTVIAFIIWIGAFSWGYKVSFKKLWQFVMVAEIVFIFPELIKLLFIMTTSGQLTTDEIKGYAPLSLYSWINPQEVATKFHYPLRTLNLFEILYWMLLILGFHSISNRSLKISTLVVLSSYGFGLLIWLVFYVMSYR</sequence>
<dbReference type="Proteomes" id="UP000199663">
    <property type="component" value="Unassembled WGS sequence"/>
</dbReference>
<reference evidence="2 3" key="1">
    <citation type="submission" date="2016-10" db="EMBL/GenBank/DDBJ databases">
        <authorList>
            <person name="Varghese N."/>
            <person name="Submissions S."/>
        </authorList>
    </citation>
    <scope>NUCLEOTIDE SEQUENCE [LARGE SCALE GENOMIC DNA]</scope>
    <source>
        <strain evidence="2 3">DSM 17997</strain>
    </source>
</reference>
<accession>A0A1H3NJ02</accession>
<keyword evidence="3" id="KW-1185">Reference proteome</keyword>